<dbReference type="PANTHER" id="PTHR46211:SF1">
    <property type="entry name" value="GLYCEROPHOSPHODIESTER PHOSPHODIESTERASE, CYTOPLASMIC"/>
    <property type="match status" value="1"/>
</dbReference>
<feature type="domain" description="GP-PDE" evidence="1">
    <location>
        <begin position="10"/>
        <end position="249"/>
    </location>
</feature>
<dbReference type="RefSeq" id="WP_243066917.1">
    <property type="nucleotide sequence ID" value="NZ_JAIVFK010000010.1"/>
</dbReference>
<evidence type="ECO:0000259" key="1">
    <source>
        <dbReference type="PROSITE" id="PS51704"/>
    </source>
</evidence>
<evidence type="ECO:0000313" key="3">
    <source>
        <dbReference type="Proteomes" id="UP001139104"/>
    </source>
</evidence>
<dbReference type="Proteomes" id="UP001139104">
    <property type="component" value="Unassembled WGS sequence"/>
</dbReference>
<accession>A0ABS9Z6V6</accession>
<dbReference type="EMBL" id="JAIVFP010000001">
    <property type="protein sequence ID" value="MCI4682937.1"/>
    <property type="molecule type" value="Genomic_DNA"/>
</dbReference>
<evidence type="ECO:0000313" key="2">
    <source>
        <dbReference type="EMBL" id="MCI4682937.1"/>
    </source>
</evidence>
<reference evidence="2" key="1">
    <citation type="journal article" date="2022" name="ISME J.">
        <title>Identification of active gaseous-alkane degraders at natural gas seeps.</title>
        <authorList>
            <person name="Farhan Ul Haque M."/>
            <person name="Hernandez M."/>
            <person name="Crombie A.T."/>
            <person name="Murrell J.C."/>
        </authorList>
    </citation>
    <scope>NUCLEOTIDE SEQUENCE</scope>
    <source>
        <strain evidence="2">PC2</strain>
    </source>
</reference>
<dbReference type="PANTHER" id="PTHR46211">
    <property type="entry name" value="GLYCEROPHOSPHORYL DIESTER PHOSPHODIESTERASE"/>
    <property type="match status" value="1"/>
</dbReference>
<comment type="caution">
    <text evidence="2">The sequence shown here is derived from an EMBL/GenBank/DDBJ whole genome shotgun (WGS) entry which is preliminary data.</text>
</comment>
<dbReference type="InterPro" id="IPR017946">
    <property type="entry name" value="PLC-like_Pdiesterase_TIM-brl"/>
</dbReference>
<dbReference type="Pfam" id="PF03009">
    <property type="entry name" value="GDPD"/>
    <property type="match status" value="1"/>
</dbReference>
<proteinExistence type="predicted"/>
<keyword evidence="3" id="KW-1185">Reference proteome</keyword>
<gene>
    <name evidence="2" type="ORF">K2U94_09195</name>
</gene>
<protein>
    <submittedName>
        <fullName evidence="2">Glycerophosphodiester phosphodiesterase</fullName>
    </submittedName>
</protein>
<sequence>MKGENFWLVARPIAHRGLHDRGRGIIENSLSAARAAAGRGYAIECDVRLSRDGSVFVFHDDLLDRLTEASGPFARHDSHELARIALRGGDEAIPSLAKFLATVAGAVPLILELKSDFSGDLALAGAVAAALADYGGLVALKSFDPALIAALRARAAPWPLGIVAQSDYDGAEFVGLPSAQWEELTRFTHAAATRPDFLSWRATDLPAPVVEFARAVAAIPVMTWTIRSPHQADAARKHADQIIFEGFEA</sequence>
<dbReference type="InterPro" id="IPR030395">
    <property type="entry name" value="GP_PDE_dom"/>
</dbReference>
<dbReference type="SUPFAM" id="SSF51695">
    <property type="entry name" value="PLC-like phosphodiesterases"/>
    <property type="match status" value="1"/>
</dbReference>
<dbReference type="Gene3D" id="3.20.20.190">
    <property type="entry name" value="Phosphatidylinositol (PI) phosphodiesterase"/>
    <property type="match status" value="1"/>
</dbReference>
<dbReference type="PROSITE" id="PS51704">
    <property type="entry name" value="GP_PDE"/>
    <property type="match status" value="1"/>
</dbReference>
<name>A0ABS9Z6V6_9HYPH</name>
<organism evidence="2 3">
    <name type="scientific">Candidatus Rhodoblastus alkanivorans</name>
    <dbReference type="NCBI Taxonomy" id="2954117"/>
    <lineage>
        <taxon>Bacteria</taxon>
        <taxon>Pseudomonadati</taxon>
        <taxon>Pseudomonadota</taxon>
        <taxon>Alphaproteobacteria</taxon>
        <taxon>Hyphomicrobiales</taxon>
        <taxon>Rhodoblastaceae</taxon>
        <taxon>Rhodoblastus</taxon>
    </lineage>
</organism>